<dbReference type="AlphaFoldDB" id="A0A1Q6A4V6"/>
<dbReference type="SUPFAM" id="SSF49344">
    <property type="entry name" value="CBD9-like"/>
    <property type="match status" value="1"/>
</dbReference>
<gene>
    <name evidence="4" type="ORF">RG47T_4516</name>
</gene>
<feature type="chain" id="PRO_5010348407" evidence="1">
    <location>
        <begin position="20"/>
        <end position="816"/>
    </location>
</feature>
<keyword evidence="5" id="KW-1185">Reference proteome</keyword>
<dbReference type="STRING" id="1302689.RG47T_4516"/>
<dbReference type="Proteomes" id="UP000186720">
    <property type="component" value="Unassembled WGS sequence"/>
</dbReference>
<organism evidence="4 5">
    <name type="scientific">Mucilaginibacter polytrichastri</name>
    <dbReference type="NCBI Taxonomy" id="1302689"/>
    <lineage>
        <taxon>Bacteria</taxon>
        <taxon>Pseudomonadati</taxon>
        <taxon>Bacteroidota</taxon>
        <taxon>Sphingobacteriia</taxon>
        <taxon>Sphingobacteriales</taxon>
        <taxon>Sphingobacteriaceae</taxon>
        <taxon>Mucilaginibacter</taxon>
    </lineage>
</organism>
<protein>
    <submittedName>
        <fullName evidence="4">Uncharacterized protein</fullName>
    </submittedName>
</protein>
<evidence type="ECO:0000313" key="4">
    <source>
        <dbReference type="EMBL" id="OKS89036.1"/>
    </source>
</evidence>
<name>A0A1Q6A4V6_9SPHI</name>
<dbReference type="GO" id="GO:0004553">
    <property type="term" value="F:hydrolase activity, hydrolyzing O-glycosyl compounds"/>
    <property type="evidence" value="ECO:0007669"/>
    <property type="project" value="InterPro"/>
</dbReference>
<comment type="caution">
    <text evidence="4">The sequence shown here is derived from an EMBL/GenBank/DDBJ whole genome shotgun (WGS) entry which is preliminary data.</text>
</comment>
<evidence type="ECO:0000256" key="1">
    <source>
        <dbReference type="SAM" id="SignalP"/>
    </source>
</evidence>
<dbReference type="EMBL" id="MPPL01000001">
    <property type="protein sequence ID" value="OKS89036.1"/>
    <property type="molecule type" value="Genomic_DNA"/>
</dbReference>
<accession>A0A1Q6A4V6</accession>
<dbReference type="InterPro" id="IPR010502">
    <property type="entry name" value="Carb-bd_dom_fam9"/>
</dbReference>
<feature type="signal peptide" evidence="1">
    <location>
        <begin position="1"/>
        <end position="19"/>
    </location>
</feature>
<feature type="domain" description="Carbohydrate-binding" evidence="2">
    <location>
        <begin position="37"/>
        <end position="194"/>
    </location>
</feature>
<feature type="domain" description="DUF5916" evidence="3">
    <location>
        <begin position="230"/>
        <end position="812"/>
    </location>
</feature>
<dbReference type="GO" id="GO:0030246">
    <property type="term" value="F:carbohydrate binding"/>
    <property type="evidence" value="ECO:0007669"/>
    <property type="project" value="InterPro"/>
</dbReference>
<dbReference type="Pfam" id="PF06452">
    <property type="entry name" value="CBM9_1"/>
    <property type="match status" value="1"/>
</dbReference>
<keyword evidence="1" id="KW-0732">Signal</keyword>
<dbReference type="Pfam" id="PF19313">
    <property type="entry name" value="DUF5916"/>
    <property type="match status" value="1"/>
</dbReference>
<dbReference type="GO" id="GO:0016052">
    <property type="term" value="P:carbohydrate catabolic process"/>
    <property type="evidence" value="ECO:0007669"/>
    <property type="project" value="InterPro"/>
</dbReference>
<dbReference type="CDD" id="cd09618">
    <property type="entry name" value="CBM9_like_2"/>
    <property type="match status" value="1"/>
</dbReference>
<sequence length="816" mass="93041">MSRFYTLSFVLFIGFSAFAQPVVKKLNAVKTSSAPKIDGVLDDEVWKNVPTATDFVELNPTAGRHEIPEERTEIKIIYDNDAIYVGARMYETSADKVARELTTRDNIANDDLIGIVLDTYLDRINASGFYVTAAGVQFDAKYANQGNEDATWNAVWLSAVKVDNQGWTAEFKIPYSALRFANKDVQTWGLNFVRKRQRDLKQLFWNEIDPKKNGFINQEGELTGLAKITPPVRLAFYPYASTYVNHYPYNTTGVKNTTNSFNGGMDVKYGINASFTLDMTLIPDFGQVQSDNRILNLTPFEVKYTENRPFFTEGTELFNKGNLFYSRRVGGQPIDYDNASANLQTNEAVVKNPTETKLYNATKFSGRTSSGLGIGVFNAVSAPAYALIQDTVTNKQRKVETSPVTNYNIIVLDQNLKNNSAVTFINTNVNRFGKDYNANVAGFVFSLNNKKNSYNLSGYTMMSNLFYTDRKTTTGYSYELNGGKTLGNFTWNIVEDLVDSKYSSNDLGILFNNNYFDHNINLNYNSYKPKRYFTSWGIYGGVYYSRRYKPAAYQALNFNSEYYFTLKSLWKAYIDLNHRAAGNDFYEPRVAGRVYQTPASSGMGAGINSNTSKRFYGGVFYFYRKINRLNGYGYDANAFYTYRISNKFSFGQNVTYSPRVNYTGYSTTDSVSGNPVFALRTVQTIENIFNLKYTFNNTMGLTLRARHYWSKLNNHQYYDLGQNGALDPLTSSHYNHDNDQNFNTWNLDMIYVWVFSPGSELSIAWKASSQTDNDLAKNGYYYNLHDTFVQPQNNNFSVKVLYYIDYQSLRKKKLHA</sequence>
<proteinExistence type="predicted"/>
<reference evidence="4 5" key="1">
    <citation type="submission" date="2016-11" db="EMBL/GenBank/DDBJ databases">
        <title>Whole Genome Sequencing of Mucilaginibacter polytrichastri RG4-7(T) isolated from the moss sample.</title>
        <authorList>
            <person name="Li Y."/>
        </authorList>
    </citation>
    <scope>NUCLEOTIDE SEQUENCE [LARGE SCALE GENOMIC DNA]</scope>
    <source>
        <strain evidence="4 5">RG4-7</strain>
    </source>
</reference>
<evidence type="ECO:0000313" key="5">
    <source>
        <dbReference type="Proteomes" id="UP000186720"/>
    </source>
</evidence>
<evidence type="ECO:0000259" key="3">
    <source>
        <dbReference type="Pfam" id="PF19313"/>
    </source>
</evidence>
<dbReference type="Gene3D" id="2.60.40.1190">
    <property type="match status" value="1"/>
</dbReference>
<evidence type="ECO:0000259" key="2">
    <source>
        <dbReference type="Pfam" id="PF06452"/>
    </source>
</evidence>
<dbReference type="InterPro" id="IPR045670">
    <property type="entry name" value="DUF5916"/>
</dbReference>
<dbReference type="OrthoDB" id="9786766at2"/>